<organism evidence="6 7">
    <name type="scientific">Trametes pubescens</name>
    <name type="common">White-rot fungus</name>
    <dbReference type="NCBI Taxonomy" id="154538"/>
    <lineage>
        <taxon>Eukaryota</taxon>
        <taxon>Fungi</taxon>
        <taxon>Dikarya</taxon>
        <taxon>Basidiomycota</taxon>
        <taxon>Agaricomycotina</taxon>
        <taxon>Agaricomycetes</taxon>
        <taxon>Polyporales</taxon>
        <taxon>Polyporaceae</taxon>
        <taxon>Trametes</taxon>
    </lineage>
</organism>
<keyword evidence="1" id="KW-0479">Metal-binding</keyword>
<dbReference type="Gene3D" id="6.10.140.2220">
    <property type="match status" value="1"/>
</dbReference>
<feature type="domain" description="MYND-type" evidence="5">
    <location>
        <begin position="116"/>
        <end position="163"/>
    </location>
</feature>
<evidence type="ECO:0000259" key="5">
    <source>
        <dbReference type="PROSITE" id="PS50865"/>
    </source>
</evidence>
<comment type="caution">
    <text evidence="6">The sequence shown here is derived from an EMBL/GenBank/DDBJ whole genome shotgun (WGS) entry which is preliminary data.</text>
</comment>
<sequence>MTTQFHLPKDTDIRCTQSNVTALLRDVKHSKHWQCKFCGAPAREADFQNVSWPHLNPPRLVTHAHFICHIDEPHVRKGLIATHGMLQRLGSAGPMPPYASLPKRPAGVVFPLAGSCAFCERDETAGGDRDGEPQLGRCSGCRMTRYCGVECQRRDWRRHKVTCARVHTVEFENWD</sequence>
<accession>A0A1M2VJB7</accession>
<dbReference type="InterPro" id="IPR002893">
    <property type="entry name" value="Znf_MYND"/>
</dbReference>
<dbReference type="Pfam" id="PF01753">
    <property type="entry name" value="zf-MYND"/>
    <property type="match status" value="1"/>
</dbReference>
<evidence type="ECO:0000313" key="7">
    <source>
        <dbReference type="Proteomes" id="UP000184267"/>
    </source>
</evidence>
<protein>
    <recommendedName>
        <fullName evidence="5">MYND-type domain-containing protein</fullName>
    </recommendedName>
</protein>
<keyword evidence="2 4" id="KW-0863">Zinc-finger</keyword>
<dbReference type="OMA" id="RYCGVEC"/>
<reference evidence="6 7" key="1">
    <citation type="submission" date="2016-10" db="EMBL/GenBank/DDBJ databases">
        <title>Genome sequence of the basidiomycete white-rot fungus Trametes pubescens.</title>
        <authorList>
            <person name="Makela M.R."/>
            <person name="Granchi Z."/>
            <person name="Peng M."/>
            <person name="De Vries R.P."/>
            <person name="Grigoriev I."/>
            <person name="Riley R."/>
            <person name="Hilden K."/>
        </authorList>
    </citation>
    <scope>NUCLEOTIDE SEQUENCE [LARGE SCALE GENOMIC DNA]</scope>
    <source>
        <strain evidence="6 7">FBCC735</strain>
    </source>
</reference>
<dbReference type="SUPFAM" id="SSF144232">
    <property type="entry name" value="HIT/MYND zinc finger-like"/>
    <property type="match status" value="1"/>
</dbReference>
<dbReference type="EMBL" id="MNAD01001145">
    <property type="protein sequence ID" value="OJT07670.1"/>
    <property type="molecule type" value="Genomic_DNA"/>
</dbReference>
<evidence type="ECO:0000256" key="4">
    <source>
        <dbReference type="PROSITE-ProRule" id="PRU00134"/>
    </source>
</evidence>
<proteinExistence type="predicted"/>
<keyword evidence="7" id="KW-1185">Reference proteome</keyword>
<name>A0A1M2VJB7_TRAPU</name>
<dbReference type="GO" id="GO:0008270">
    <property type="term" value="F:zinc ion binding"/>
    <property type="evidence" value="ECO:0007669"/>
    <property type="project" value="UniProtKB-KW"/>
</dbReference>
<dbReference type="PROSITE" id="PS50865">
    <property type="entry name" value="ZF_MYND_2"/>
    <property type="match status" value="1"/>
</dbReference>
<gene>
    <name evidence="6" type="ORF">TRAPUB_1469</name>
</gene>
<evidence type="ECO:0000256" key="2">
    <source>
        <dbReference type="ARBA" id="ARBA00022771"/>
    </source>
</evidence>
<evidence type="ECO:0000256" key="3">
    <source>
        <dbReference type="ARBA" id="ARBA00022833"/>
    </source>
</evidence>
<dbReference type="OrthoDB" id="341421at2759"/>
<dbReference type="STRING" id="154538.A0A1M2VJB7"/>
<dbReference type="AlphaFoldDB" id="A0A1M2VJB7"/>
<dbReference type="Proteomes" id="UP000184267">
    <property type="component" value="Unassembled WGS sequence"/>
</dbReference>
<evidence type="ECO:0000313" key="6">
    <source>
        <dbReference type="EMBL" id="OJT07670.1"/>
    </source>
</evidence>
<keyword evidence="3" id="KW-0862">Zinc</keyword>
<evidence type="ECO:0000256" key="1">
    <source>
        <dbReference type="ARBA" id="ARBA00022723"/>
    </source>
</evidence>